<dbReference type="Pfam" id="PF00026">
    <property type="entry name" value="Asp"/>
    <property type="match status" value="1"/>
</dbReference>
<evidence type="ECO:0000259" key="1">
    <source>
        <dbReference type="PROSITE" id="PS51767"/>
    </source>
</evidence>
<dbReference type="AlphaFoldDB" id="A0A0G4LSL4"/>
<reference evidence="2 3" key="1">
    <citation type="submission" date="2015-05" db="EMBL/GenBank/DDBJ databases">
        <authorList>
            <person name="Wang D.B."/>
            <person name="Wang M."/>
        </authorList>
    </citation>
    <scope>NUCLEOTIDE SEQUENCE [LARGE SCALE GENOMIC DNA]</scope>
    <source>
        <strain evidence="2">VL1</strain>
    </source>
</reference>
<dbReference type="InterPro" id="IPR021109">
    <property type="entry name" value="Peptidase_aspartic_dom_sf"/>
</dbReference>
<protein>
    <recommendedName>
        <fullName evidence="1">Peptidase A1 domain-containing protein</fullName>
    </recommendedName>
</protein>
<feature type="non-terminal residue" evidence="2">
    <location>
        <position position="1"/>
    </location>
</feature>
<dbReference type="STRING" id="100787.A0A0G4LSL4"/>
<sequence length="89" mass="9569">KAGVKGKLAYIDTGTSYVFGPESDVKAFHENIPGSSSSDGTTWTVPCDSNEEVTYIFSGVSYTISAKDWRSKPKDGVCTSNIYGHEVVP</sequence>
<proteinExistence type="predicted"/>
<feature type="domain" description="Peptidase A1" evidence="1">
    <location>
        <begin position="1"/>
        <end position="89"/>
    </location>
</feature>
<evidence type="ECO:0000313" key="2">
    <source>
        <dbReference type="EMBL" id="CRK24590.1"/>
    </source>
</evidence>
<dbReference type="Proteomes" id="UP000044602">
    <property type="component" value="Unassembled WGS sequence"/>
</dbReference>
<evidence type="ECO:0000313" key="3">
    <source>
        <dbReference type="Proteomes" id="UP000044602"/>
    </source>
</evidence>
<gene>
    <name evidence="2" type="ORF">BN1708_018113</name>
</gene>
<dbReference type="Gene3D" id="2.40.70.10">
    <property type="entry name" value="Acid Proteases"/>
    <property type="match status" value="1"/>
</dbReference>
<dbReference type="InterPro" id="IPR033121">
    <property type="entry name" value="PEPTIDASE_A1"/>
</dbReference>
<keyword evidence="3" id="KW-1185">Reference proteome</keyword>
<organism evidence="2 3">
    <name type="scientific">Verticillium longisporum</name>
    <name type="common">Verticillium dahliae var. longisporum</name>
    <dbReference type="NCBI Taxonomy" id="100787"/>
    <lineage>
        <taxon>Eukaryota</taxon>
        <taxon>Fungi</taxon>
        <taxon>Dikarya</taxon>
        <taxon>Ascomycota</taxon>
        <taxon>Pezizomycotina</taxon>
        <taxon>Sordariomycetes</taxon>
        <taxon>Hypocreomycetidae</taxon>
        <taxon>Glomerellales</taxon>
        <taxon>Plectosphaerellaceae</taxon>
        <taxon>Verticillium</taxon>
    </lineage>
</organism>
<name>A0A0G4LSL4_VERLO</name>
<dbReference type="SUPFAM" id="SSF50630">
    <property type="entry name" value="Acid proteases"/>
    <property type="match status" value="1"/>
</dbReference>
<accession>A0A0G4LSL4</accession>
<dbReference type="EMBL" id="CVQH01017669">
    <property type="protein sequence ID" value="CRK24590.1"/>
    <property type="molecule type" value="Genomic_DNA"/>
</dbReference>
<dbReference type="PROSITE" id="PS51767">
    <property type="entry name" value="PEPTIDASE_A1"/>
    <property type="match status" value="1"/>
</dbReference>
<feature type="non-terminal residue" evidence="2">
    <location>
        <position position="89"/>
    </location>
</feature>